<protein>
    <submittedName>
        <fullName evidence="2">Uncharacterized protein</fullName>
    </submittedName>
</protein>
<comment type="caution">
    <text evidence="2">The sequence shown here is derived from an EMBL/GenBank/DDBJ whole genome shotgun (WGS) entry which is preliminary data.</text>
</comment>
<dbReference type="AlphaFoldDB" id="A0A699J674"/>
<proteinExistence type="predicted"/>
<gene>
    <name evidence="2" type="ORF">Tci_586996</name>
</gene>
<dbReference type="EMBL" id="BKCJ010376685">
    <property type="protein sequence ID" value="GFA15024.1"/>
    <property type="molecule type" value="Genomic_DNA"/>
</dbReference>
<feature type="non-terminal residue" evidence="2">
    <location>
        <position position="1"/>
    </location>
</feature>
<evidence type="ECO:0000256" key="1">
    <source>
        <dbReference type="SAM" id="MobiDB-lite"/>
    </source>
</evidence>
<feature type="region of interest" description="Disordered" evidence="1">
    <location>
        <begin position="48"/>
        <end position="97"/>
    </location>
</feature>
<sequence>EVQLHAKVDGKKIIVTESSVRRDLRLADKEDEAVHKELGDSLVRADTTASSLEAEQDNGNINKTQSKATPNKSTRVESSRDEASLGKDASKQERRIDAIDQDKDITLVNVQDDAKMFDVNDLGDEEVKRIVIHEQKEPGKSTKTAATISKQQSQDKGKGIMIEEPVKPKKKDQIRLDEEVALKLQAEFNEEERLTREKERERAKK</sequence>
<evidence type="ECO:0000313" key="2">
    <source>
        <dbReference type="EMBL" id="GFA15024.1"/>
    </source>
</evidence>
<accession>A0A699J674</accession>
<feature type="region of interest" description="Disordered" evidence="1">
    <location>
        <begin position="134"/>
        <end position="172"/>
    </location>
</feature>
<organism evidence="2">
    <name type="scientific">Tanacetum cinerariifolium</name>
    <name type="common">Dalmatian daisy</name>
    <name type="synonym">Chrysanthemum cinerariifolium</name>
    <dbReference type="NCBI Taxonomy" id="118510"/>
    <lineage>
        <taxon>Eukaryota</taxon>
        <taxon>Viridiplantae</taxon>
        <taxon>Streptophyta</taxon>
        <taxon>Embryophyta</taxon>
        <taxon>Tracheophyta</taxon>
        <taxon>Spermatophyta</taxon>
        <taxon>Magnoliopsida</taxon>
        <taxon>eudicotyledons</taxon>
        <taxon>Gunneridae</taxon>
        <taxon>Pentapetalae</taxon>
        <taxon>asterids</taxon>
        <taxon>campanulids</taxon>
        <taxon>Asterales</taxon>
        <taxon>Asteraceae</taxon>
        <taxon>Asteroideae</taxon>
        <taxon>Anthemideae</taxon>
        <taxon>Anthemidinae</taxon>
        <taxon>Tanacetum</taxon>
    </lineage>
</organism>
<feature type="compositionally biased region" description="Basic and acidic residues" evidence="1">
    <location>
        <begin position="74"/>
        <end position="97"/>
    </location>
</feature>
<reference evidence="2" key="1">
    <citation type="journal article" date="2019" name="Sci. Rep.">
        <title>Draft genome of Tanacetum cinerariifolium, the natural source of mosquito coil.</title>
        <authorList>
            <person name="Yamashiro T."/>
            <person name="Shiraishi A."/>
            <person name="Satake H."/>
            <person name="Nakayama K."/>
        </authorList>
    </citation>
    <scope>NUCLEOTIDE SEQUENCE</scope>
</reference>
<feature type="compositionally biased region" description="Polar residues" evidence="1">
    <location>
        <begin position="48"/>
        <end position="73"/>
    </location>
</feature>
<feature type="compositionally biased region" description="Polar residues" evidence="1">
    <location>
        <begin position="141"/>
        <end position="152"/>
    </location>
</feature>
<name>A0A699J674_TANCI</name>